<dbReference type="PRINTS" id="PR01415">
    <property type="entry name" value="ANKYRIN"/>
</dbReference>
<dbReference type="InterPro" id="IPR057506">
    <property type="entry name" value="C2_GPCPD1"/>
</dbReference>
<dbReference type="SMART" id="SM00248">
    <property type="entry name" value="ANK"/>
    <property type="match status" value="7"/>
</dbReference>
<dbReference type="InterPro" id="IPR052391">
    <property type="entry name" value="E3_Ligase-Neurotoxin"/>
</dbReference>
<dbReference type="Gene3D" id="3.20.20.190">
    <property type="entry name" value="Phosphatidylinositol (PI) phosphodiesterase"/>
    <property type="match status" value="1"/>
</dbReference>
<comment type="caution">
    <text evidence="7">The sequence shown here is derived from an EMBL/GenBank/DDBJ whole genome shotgun (WGS) entry which is preliminary data.</text>
</comment>
<dbReference type="Pfam" id="PF12796">
    <property type="entry name" value="Ank_2"/>
    <property type="match status" value="2"/>
</dbReference>
<dbReference type="PROSITE" id="PS51704">
    <property type="entry name" value="GP_PDE"/>
    <property type="match status" value="1"/>
</dbReference>
<evidence type="ECO:0000313" key="8">
    <source>
        <dbReference type="Proteomes" id="UP000238350"/>
    </source>
</evidence>
<dbReference type="GO" id="GO:0008081">
    <property type="term" value="F:phosphoric diester hydrolase activity"/>
    <property type="evidence" value="ECO:0007669"/>
    <property type="project" value="InterPro"/>
</dbReference>
<reference evidence="7 8" key="1">
    <citation type="submission" date="2017-04" db="EMBL/GenBank/DDBJ databases">
        <title>Genome sequencing of [Candida] sorbophila.</title>
        <authorList>
            <person name="Ahn J.O."/>
        </authorList>
    </citation>
    <scope>NUCLEOTIDE SEQUENCE [LARGE SCALE GENOMIC DNA]</scope>
    <source>
        <strain evidence="7 8">DS02</strain>
    </source>
</reference>
<keyword evidence="4" id="KW-0175">Coiled coil</keyword>
<evidence type="ECO:0000313" key="7">
    <source>
        <dbReference type="EMBL" id="PRT54064.1"/>
    </source>
</evidence>
<dbReference type="PROSITE" id="PS51382">
    <property type="entry name" value="SPX"/>
    <property type="match status" value="1"/>
</dbReference>
<dbReference type="InterPro" id="IPR002110">
    <property type="entry name" value="Ankyrin_rpt"/>
</dbReference>
<dbReference type="GeneID" id="36515433"/>
<evidence type="ECO:0000256" key="1">
    <source>
        <dbReference type="ARBA" id="ARBA00022737"/>
    </source>
</evidence>
<feature type="coiled-coil region" evidence="4">
    <location>
        <begin position="61"/>
        <end position="92"/>
    </location>
</feature>
<keyword evidence="8" id="KW-1185">Reference proteome</keyword>
<dbReference type="AlphaFoldDB" id="A0A2T0FGF9"/>
<dbReference type="SUPFAM" id="SSF48403">
    <property type="entry name" value="Ankyrin repeat"/>
    <property type="match status" value="1"/>
</dbReference>
<dbReference type="OrthoDB" id="1577640at2759"/>
<dbReference type="InterPro" id="IPR036770">
    <property type="entry name" value="Ankyrin_rpt-contain_sf"/>
</dbReference>
<feature type="domain" description="SPX" evidence="5">
    <location>
        <begin position="1"/>
        <end position="158"/>
    </location>
</feature>
<dbReference type="Gene3D" id="1.25.40.20">
    <property type="entry name" value="Ankyrin repeat-containing domain"/>
    <property type="match status" value="1"/>
</dbReference>
<feature type="domain" description="GP-PDE" evidence="6">
    <location>
        <begin position="722"/>
        <end position="989"/>
    </location>
</feature>
<dbReference type="Pfam" id="PF03105">
    <property type="entry name" value="SPX"/>
    <property type="match status" value="2"/>
</dbReference>
<dbReference type="CDD" id="cd14483">
    <property type="entry name" value="SPX_PHO81_NUC-2_like"/>
    <property type="match status" value="1"/>
</dbReference>
<dbReference type="EMBL" id="NDIQ01000001">
    <property type="protein sequence ID" value="PRT54064.1"/>
    <property type="molecule type" value="Genomic_DNA"/>
</dbReference>
<name>A0A2T0FGF9_9ASCO</name>
<feature type="repeat" description="ANK" evidence="3">
    <location>
        <begin position="455"/>
        <end position="487"/>
    </location>
</feature>
<dbReference type="GO" id="GO:0006629">
    <property type="term" value="P:lipid metabolic process"/>
    <property type="evidence" value="ECO:0007669"/>
    <property type="project" value="InterPro"/>
</dbReference>
<dbReference type="Pfam" id="PF25329">
    <property type="entry name" value="C2_GDE1"/>
    <property type="match status" value="1"/>
</dbReference>
<dbReference type="RefSeq" id="XP_024664010.1">
    <property type="nucleotide sequence ID" value="XM_024808242.1"/>
</dbReference>
<dbReference type="Pfam" id="PF03009">
    <property type="entry name" value="GDPD"/>
    <property type="match status" value="1"/>
</dbReference>
<dbReference type="PROSITE" id="PS50088">
    <property type="entry name" value="ANK_REPEAT"/>
    <property type="match status" value="3"/>
</dbReference>
<proteinExistence type="predicted"/>
<accession>A0A2T0FGF9</accession>
<dbReference type="PANTHER" id="PTHR24133:SF40">
    <property type="entry name" value="ANKYRIN REPEAT DOMAIN 44"/>
    <property type="match status" value="1"/>
</dbReference>
<dbReference type="InterPro" id="IPR004331">
    <property type="entry name" value="SPX_dom"/>
</dbReference>
<evidence type="ECO:0000259" key="6">
    <source>
        <dbReference type="PROSITE" id="PS51704"/>
    </source>
</evidence>
<sequence length="989" mass="110372">MKFGKYLAKRHLDLPEYANYFIDYKALKKLIKRLAAPDPQQGEQSREFAYKRLQENKATFFFQLERELEKVQNYYEKKESELEARIARLELKKTAAAQSGALSKNSVAYISLYEGLQRFRRDLERLEQFIELNGTGFYKVLKKWDKRSRSHLKELYLARAVEVQPMFHREKMSALSDKVNQYFLELEALASGSDQVVFEPNQASQEASRDRDLCYEFIKFAQTYSRQEPDSQGQMDEWISQLTRSDDAKKQITSAFLMAMPTKARDDALLALIETRNVDMSAVDEIAGRNCLHLAASTDGREKIVALALKQNVNASLQDVYGRTPLHYAATYGRRDFLNMFLAAGVDVNTFDHDNYSALHYSIFNNFSGITEDLVNAGASTEGDSERNYIPLNFACQYGAFGAVKILLAKQQNGSMVPDAEGLYPIHIVARAGFANIVPLLVDAGADVNQLDKLNGWTALMYAASEGHVNAVNTLLDAKADWRILDEKGYSALFYATFEGRPASMRRLIKELPADTVDISADNSALITQPQSDTGELVDPLDEMDLTDDPALDLDGIPSLALPPPIMPLQRYGHNFLDSKKTILQLTFAPATSSSASEPSSNQPTKFTENRKFLSVGRMTVSTSGTRDSIPRNVALPLQDSECVLTFQIENIDKFSIDFEVFPMFGTRLLAKTTALPSTFAGSDNTLNEAKLPMMDVLLRPVGELDFNFLVVKPYAGKPLEIAKYETYWKSTTYVDAESKLSIVTASSLVGTYHNAKVVLTRDLVPVVMDVYIDCQGVKLGVPILTLEEVRKVSPRPVETLAEVLARSDDYRKLDLIIPYPTIVEQEHSVIQWPGINEYADRILHVVFDYAREMRSQDKKTRSIMFSSPNPGLCAVINWKQPNYPVLFRAQALHTSDIFTSANSFVASDCPVNEARVSLSIKEAAHFAATNNLMGVIVSADVLKLVPAAITATRMQGLVLVASSEGDVTVEGCDGVETKATLHFKTQAV</sequence>
<gene>
    <name evidence="7" type="ORF">B9G98_01684</name>
</gene>
<dbReference type="Proteomes" id="UP000238350">
    <property type="component" value="Unassembled WGS sequence"/>
</dbReference>
<protein>
    <submittedName>
        <fullName evidence="7">Ankyrin repeat protein nuc-2</fullName>
    </submittedName>
</protein>
<dbReference type="PROSITE" id="PS50297">
    <property type="entry name" value="ANK_REP_REGION"/>
    <property type="match status" value="3"/>
</dbReference>
<dbReference type="InterPro" id="IPR017946">
    <property type="entry name" value="PLC-like_Pdiesterase_TIM-brl"/>
</dbReference>
<dbReference type="InterPro" id="IPR030395">
    <property type="entry name" value="GP_PDE_dom"/>
</dbReference>
<keyword evidence="1" id="KW-0677">Repeat</keyword>
<evidence type="ECO:0000256" key="4">
    <source>
        <dbReference type="SAM" id="Coils"/>
    </source>
</evidence>
<feature type="repeat" description="ANK" evidence="3">
    <location>
        <begin position="321"/>
        <end position="353"/>
    </location>
</feature>
<feature type="repeat" description="ANK" evidence="3">
    <location>
        <begin position="421"/>
        <end position="453"/>
    </location>
</feature>
<evidence type="ECO:0000256" key="3">
    <source>
        <dbReference type="PROSITE-ProRule" id="PRU00023"/>
    </source>
</evidence>
<dbReference type="PANTHER" id="PTHR24133">
    <property type="entry name" value="ANKYRIN DOMAIN-CONTAINING"/>
    <property type="match status" value="1"/>
</dbReference>
<dbReference type="SUPFAM" id="SSF51695">
    <property type="entry name" value="PLC-like phosphodiesterases"/>
    <property type="match status" value="1"/>
</dbReference>
<evidence type="ECO:0000259" key="5">
    <source>
        <dbReference type="PROSITE" id="PS51382"/>
    </source>
</evidence>
<dbReference type="STRING" id="45607.A0A2T0FGF9"/>
<evidence type="ECO:0000256" key="2">
    <source>
        <dbReference type="ARBA" id="ARBA00023043"/>
    </source>
</evidence>
<keyword evidence="2 3" id="KW-0040">ANK repeat</keyword>
<organism evidence="7 8">
    <name type="scientific">Wickerhamiella sorbophila</name>
    <dbReference type="NCBI Taxonomy" id="45607"/>
    <lineage>
        <taxon>Eukaryota</taxon>
        <taxon>Fungi</taxon>
        <taxon>Dikarya</taxon>
        <taxon>Ascomycota</taxon>
        <taxon>Saccharomycotina</taxon>
        <taxon>Dipodascomycetes</taxon>
        <taxon>Dipodascales</taxon>
        <taxon>Trichomonascaceae</taxon>
        <taxon>Wickerhamiella</taxon>
    </lineage>
</organism>